<name>A0ABR1BXN4_NECAM</name>
<feature type="chain" id="PRO_5046576157" description="SCP domain-containing protein" evidence="1">
    <location>
        <begin position="27"/>
        <end position="137"/>
    </location>
</feature>
<keyword evidence="1" id="KW-0732">Signal</keyword>
<proteinExistence type="predicted"/>
<dbReference type="InterPro" id="IPR035109">
    <property type="entry name" value="ASPR"/>
</dbReference>
<comment type="caution">
    <text evidence="2">The sequence shown here is derived from an EMBL/GenBank/DDBJ whole genome shotgun (WGS) entry which is preliminary data.</text>
</comment>
<evidence type="ECO:0000313" key="3">
    <source>
        <dbReference type="Proteomes" id="UP001303046"/>
    </source>
</evidence>
<organism evidence="2 3">
    <name type="scientific">Necator americanus</name>
    <name type="common">Human hookworm</name>
    <dbReference type="NCBI Taxonomy" id="51031"/>
    <lineage>
        <taxon>Eukaryota</taxon>
        <taxon>Metazoa</taxon>
        <taxon>Ecdysozoa</taxon>
        <taxon>Nematoda</taxon>
        <taxon>Chromadorea</taxon>
        <taxon>Rhabditida</taxon>
        <taxon>Rhabditina</taxon>
        <taxon>Rhabditomorpha</taxon>
        <taxon>Strongyloidea</taxon>
        <taxon>Ancylostomatidae</taxon>
        <taxon>Bunostominae</taxon>
        <taxon>Necator</taxon>
    </lineage>
</organism>
<gene>
    <name evidence="2" type="primary">Necator_chrI.g3650</name>
    <name evidence="2" type="ORF">RB195_007521</name>
</gene>
<dbReference type="EMBL" id="JAVFWL010000001">
    <property type="protein sequence ID" value="KAK6731102.1"/>
    <property type="molecule type" value="Genomic_DNA"/>
</dbReference>
<dbReference type="Proteomes" id="UP001303046">
    <property type="component" value="Unassembled WGS sequence"/>
</dbReference>
<dbReference type="Pfam" id="PF17641">
    <property type="entry name" value="ASPRs"/>
    <property type="match status" value="1"/>
</dbReference>
<evidence type="ECO:0008006" key="4">
    <source>
        <dbReference type="Google" id="ProtNLM"/>
    </source>
</evidence>
<accession>A0ABR1BXN4</accession>
<sequence>MSLSIVVINVVLGLLSLTPSVGTIQALPYCKHPSALAPDIRDPLFAEITIVKQQYPNGMIYSCDLDVQALDLLTKGDSKGLKNTTFTSRRVQFDVLAKNAAQAWFATLKTMVPMKEFGCNMREEPHGVYEVGCLYKN</sequence>
<protein>
    <recommendedName>
        <fullName evidence="4">SCP domain-containing protein</fullName>
    </recommendedName>
</protein>
<keyword evidence="3" id="KW-1185">Reference proteome</keyword>
<feature type="signal peptide" evidence="1">
    <location>
        <begin position="1"/>
        <end position="26"/>
    </location>
</feature>
<evidence type="ECO:0000313" key="2">
    <source>
        <dbReference type="EMBL" id="KAK6731102.1"/>
    </source>
</evidence>
<evidence type="ECO:0000256" key="1">
    <source>
        <dbReference type="SAM" id="SignalP"/>
    </source>
</evidence>
<reference evidence="2 3" key="1">
    <citation type="submission" date="2023-08" db="EMBL/GenBank/DDBJ databases">
        <title>A Necator americanus chromosomal reference genome.</title>
        <authorList>
            <person name="Ilik V."/>
            <person name="Petrzelkova K.J."/>
            <person name="Pardy F."/>
            <person name="Fuh T."/>
            <person name="Niatou-Singa F.S."/>
            <person name="Gouil Q."/>
            <person name="Baker L."/>
            <person name="Ritchie M.E."/>
            <person name="Jex A.R."/>
            <person name="Gazzola D."/>
            <person name="Li H."/>
            <person name="Toshio Fujiwara R."/>
            <person name="Zhan B."/>
            <person name="Aroian R.V."/>
            <person name="Pafco B."/>
            <person name="Schwarz E.M."/>
        </authorList>
    </citation>
    <scope>NUCLEOTIDE SEQUENCE [LARGE SCALE GENOMIC DNA]</scope>
    <source>
        <strain evidence="2 3">Aroian</strain>
        <tissue evidence="2">Whole animal</tissue>
    </source>
</reference>